<evidence type="ECO:0000313" key="3">
    <source>
        <dbReference type="EMBL" id="BDV29778.1"/>
    </source>
</evidence>
<keyword evidence="4" id="KW-1185">Reference proteome</keyword>
<dbReference type="Proteomes" id="UP001317779">
    <property type="component" value="Chromosome"/>
</dbReference>
<evidence type="ECO:0000259" key="2">
    <source>
        <dbReference type="Pfam" id="PF00534"/>
    </source>
</evidence>
<keyword evidence="1" id="KW-0808">Transferase</keyword>
<gene>
    <name evidence="3" type="ORF">Microterr_04380</name>
</gene>
<dbReference type="Pfam" id="PF00534">
    <property type="entry name" value="Glycos_transf_1"/>
    <property type="match status" value="1"/>
</dbReference>
<dbReference type="EMBL" id="AP027141">
    <property type="protein sequence ID" value="BDV29778.1"/>
    <property type="molecule type" value="Genomic_DNA"/>
</dbReference>
<name>A0ABM8DVS9_9MICO</name>
<organism evidence="3 4">
    <name type="scientific">Microbacterium terricola</name>
    <dbReference type="NCBI Taxonomy" id="344163"/>
    <lineage>
        <taxon>Bacteria</taxon>
        <taxon>Bacillati</taxon>
        <taxon>Actinomycetota</taxon>
        <taxon>Actinomycetes</taxon>
        <taxon>Micrococcales</taxon>
        <taxon>Microbacteriaceae</taxon>
        <taxon>Microbacterium</taxon>
    </lineage>
</organism>
<protein>
    <recommendedName>
        <fullName evidence="2">Glycosyl transferase family 1 domain-containing protein</fullName>
    </recommendedName>
</protein>
<sequence length="252" mass="27241">MVVQPHGMLTRRSLSHAAFDKLVTRRLVARARMVMALNPLELSQLRNDFIGIAACVVTNAVAVKPEVRKDDDPPTILYLARLHERKRPEVFARAAIISRREGLVARYLLIGPDEGEAARIRAMAEANPDVDLHWLGPATSGDVGRAMASAALYVLPARDEPFGLTLLEAVAQGTPVVADTSSPLGRELQNAGVARLFDGSAEDLSATIRSAVDDRALRERAKAHGARIVAAGWGLDRLGENLEQIYGQAVAM</sequence>
<dbReference type="InterPro" id="IPR001296">
    <property type="entry name" value="Glyco_trans_1"/>
</dbReference>
<dbReference type="PANTHER" id="PTHR12526">
    <property type="entry name" value="GLYCOSYLTRANSFERASE"/>
    <property type="match status" value="1"/>
</dbReference>
<proteinExistence type="predicted"/>
<evidence type="ECO:0000256" key="1">
    <source>
        <dbReference type="ARBA" id="ARBA00022679"/>
    </source>
</evidence>
<evidence type="ECO:0000313" key="4">
    <source>
        <dbReference type="Proteomes" id="UP001317779"/>
    </source>
</evidence>
<dbReference type="SUPFAM" id="SSF53756">
    <property type="entry name" value="UDP-Glycosyltransferase/glycogen phosphorylase"/>
    <property type="match status" value="1"/>
</dbReference>
<dbReference type="PANTHER" id="PTHR12526:SF630">
    <property type="entry name" value="GLYCOSYLTRANSFERASE"/>
    <property type="match status" value="1"/>
</dbReference>
<reference evidence="3 4" key="1">
    <citation type="submission" date="2022-12" db="EMBL/GenBank/DDBJ databases">
        <title>Microbacterium terricola strain KV-448 chromosome, complete genome.</title>
        <authorList>
            <person name="Oshima T."/>
            <person name="Moriya T."/>
            <person name="Bessho Y."/>
        </authorList>
    </citation>
    <scope>NUCLEOTIDE SEQUENCE [LARGE SCALE GENOMIC DNA]</scope>
    <source>
        <strain evidence="3 4">KV-448</strain>
    </source>
</reference>
<accession>A0ABM8DVS9</accession>
<dbReference type="Gene3D" id="3.40.50.2000">
    <property type="entry name" value="Glycogen Phosphorylase B"/>
    <property type="match status" value="2"/>
</dbReference>
<feature type="domain" description="Glycosyl transferase family 1" evidence="2">
    <location>
        <begin position="65"/>
        <end position="224"/>
    </location>
</feature>